<evidence type="ECO:0000313" key="1">
    <source>
        <dbReference type="EMBL" id="HCO27114.1"/>
    </source>
</evidence>
<sequence length="114" mass="12762">MDRSAWIAGELAEWPTKTVMAQLLQEAGLRVHVGQYSIQIGIGGGADFSFQEYGGDLGKPTVCADADSAEELMREAKIVSDVLATVKLRHRFEIYDHRPDMAGYLHYDWPLIHE</sequence>
<gene>
    <name evidence="1" type="ORF">DIT97_30430</name>
</gene>
<evidence type="ECO:0000313" key="2">
    <source>
        <dbReference type="Proteomes" id="UP000263642"/>
    </source>
</evidence>
<organism evidence="1 2">
    <name type="scientific">Gimesia maris</name>
    <dbReference type="NCBI Taxonomy" id="122"/>
    <lineage>
        <taxon>Bacteria</taxon>
        <taxon>Pseudomonadati</taxon>
        <taxon>Planctomycetota</taxon>
        <taxon>Planctomycetia</taxon>
        <taxon>Planctomycetales</taxon>
        <taxon>Planctomycetaceae</taxon>
        <taxon>Gimesia</taxon>
    </lineage>
</organism>
<comment type="caution">
    <text evidence="1">The sequence shown here is derived from an EMBL/GenBank/DDBJ whole genome shotgun (WGS) entry which is preliminary data.</text>
</comment>
<protein>
    <submittedName>
        <fullName evidence="1">Uncharacterized protein</fullName>
    </submittedName>
</protein>
<accession>A0A3D3RE57</accession>
<dbReference type="EMBL" id="DQAY01000190">
    <property type="protein sequence ID" value="HCO27114.1"/>
    <property type="molecule type" value="Genomic_DNA"/>
</dbReference>
<dbReference type="AlphaFoldDB" id="A0A3D3RE57"/>
<name>A0A3D3RE57_9PLAN</name>
<proteinExistence type="predicted"/>
<reference evidence="1 2" key="1">
    <citation type="journal article" date="2018" name="Nat. Biotechnol.">
        <title>A standardized bacterial taxonomy based on genome phylogeny substantially revises the tree of life.</title>
        <authorList>
            <person name="Parks D.H."/>
            <person name="Chuvochina M."/>
            <person name="Waite D.W."/>
            <person name="Rinke C."/>
            <person name="Skarshewski A."/>
            <person name="Chaumeil P.A."/>
            <person name="Hugenholtz P."/>
        </authorList>
    </citation>
    <scope>NUCLEOTIDE SEQUENCE [LARGE SCALE GENOMIC DNA]</scope>
    <source>
        <strain evidence="1">UBA9375</strain>
    </source>
</reference>
<dbReference type="Proteomes" id="UP000263642">
    <property type="component" value="Unassembled WGS sequence"/>
</dbReference>